<dbReference type="RefSeq" id="XP_013896960.1">
    <property type="nucleotide sequence ID" value="XM_014041506.1"/>
</dbReference>
<accession>A0A0D2MU21</accession>
<evidence type="ECO:0000313" key="2">
    <source>
        <dbReference type="Proteomes" id="UP000054498"/>
    </source>
</evidence>
<gene>
    <name evidence="1" type="ORF">MNEG_10021</name>
</gene>
<protein>
    <submittedName>
        <fullName evidence="1">Uncharacterized protein</fullName>
    </submittedName>
</protein>
<dbReference type="Proteomes" id="UP000054498">
    <property type="component" value="Unassembled WGS sequence"/>
</dbReference>
<name>A0A0D2MU21_9CHLO</name>
<reference evidence="1 2" key="1">
    <citation type="journal article" date="2013" name="BMC Genomics">
        <title>Reconstruction of the lipid metabolism for the microalga Monoraphidium neglectum from its genome sequence reveals characteristics suitable for biofuel production.</title>
        <authorList>
            <person name="Bogen C."/>
            <person name="Al-Dilaimi A."/>
            <person name="Albersmeier A."/>
            <person name="Wichmann J."/>
            <person name="Grundmann M."/>
            <person name="Rupp O."/>
            <person name="Lauersen K.J."/>
            <person name="Blifernez-Klassen O."/>
            <person name="Kalinowski J."/>
            <person name="Goesmann A."/>
            <person name="Mussgnug J.H."/>
            <person name="Kruse O."/>
        </authorList>
    </citation>
    <scope>NUCLEOTIDE SEQUENCE [LARGE SCALE GENOMIC DNA]</scope>
    <source>
        <strain evidence="1 2">SAG 48.87</strain>
    </source>
</reference>
<evidence type="ECO:0000313" key="1">
    <source>
        <dbReference type="EMBL" id="KIY97940.1"/>
    </source>
</evidence>
<dbReference type="Gene3D" id="1.10.472.10">
    <property type="entry name" value="Cyclin-like"/>
    <property type="match status" value="1"/>
</dbReference>
<sequence>MTTICKQLYACYKGINGLQQTQALDYASQKAAHQGGLVPTGPGAARGGAGGGVAGASANAESVMPRCLSALGYTNKEIIAAKRIASAVIRLGQEQQMPWSGKNPMTVAGSIIWGVVQLEQLKAGGGGGSLDERAVNEASGATGMAPITIKEGFRDMLPVWYQNATIVPETFATKQQLEQLGVKLGVDVHAALDAGTKASRRRKAKKAAA</sequence>
<keyword evidence="2" id="KW-1185">Reference proteome</keyword>
<dbReference type="AlphaFoldDB" id="A0A0D2MU21"/>
<dbReference type="EMBL" id="KK102369">
    <property type="protein sequence ID" value="KIY97940.1"/>
    <property type="molecule type" value="Genomic_DNA"/>
</dbReference>
<proteinExistence type="predicted"/>
<dbReference type="STRING" id="145388.A0A0D2MU21"/>
<dbReference type="KEGG" id="mng:MNEG_10021"/>
<organism evidence="1 2">
    <name type="scientific">Monoraphidium neglectum</name>
    <dbReference type="NCBI Taxonomy" id="145388"/>
    <lineage>
        <taxon>Eukaryota</taxon>
        <taxon>Viridiplantae</taxon>
        <taxon>Chlorophyta</taxon>
        <taxon>core chlorophytes</taxon>
        <taxon>Chlorophyceae</taxon>
        <taxon>CS clade</taxon>
        <taxon>Sphaeropleales</taxon>
        <taxon>Selenastraceae</taxon>
        <taxon>Monoraphidium</taxon>
    </lineage>
</organism>
<dbReference type="GeneID" id="25727142"/>